<protein>
    <submittedName>
        <fullName evidence="1">Uncharacterized protein</fullName>
    </submittedName>
</protein>
<dbReference type="EMBL" id="JAMSHJ010000006">
    <property type="protein sequence ID" value="KAI5396784.1"/>
    <property type="molecule type" value="Genomic_DNA"/>
</dbReference>
<gene>
    <name evidence="1" type="ORF">KIW84_062852</name>
</gene>
<name>A0A9D4W8J7_PEA</name>
<keyword evidence="2" id="KW-1185">Reference proteome</keyword>
<comment type="caution">
    <text evidence="1">The sequence shown here is derived from an EMBL/GenBank/DDBJ whole genome shotgun (WGS) entry which is preliminary data.</text>
</comment>
<reference evidence="1 2" key="1">
    <citation type="journal article" date="2022" name="Nat. Genet.">
        <title>Improved pea reference genome and pan-genome highlight genomic features and evolutionary characteristics.</title>
        <authorList>
            <person name="Yang T."/>
            <person name="Liu R."/>
            <person name="Luo Y."/>
            <person name="Hu S."/>
            <person name="Wang D."/>
            <person name="Wang C."/>
            <person name="Pandey M.K."/>
            <person name="Ge S."/>
            <person name="Xu Q."/>
            <person name="Li N."/>
            <person name="Li G."/>
            <person name="Huang Y."/>
            <person name="Saxena R.K."/>
            <person name="Ji Y."/>
            <person name="Li M."/>
            <person name="Yan X."/>
            <person name="He Y."/>
            <person name="Liu Y."/>
            <person name="Wang X."/>
            <person name="Xiang C."/>
            <person name="Varshney R.K."/>
            <person name="Ding H."/>
            <person name="Gao S."/>
            <person name="Zong X."/>
        </authorList>
    </citation>
    <scope>NUCLEOTIDE SEQUENCE [LARGE SCALE GENOMIC DNA]</scope>
    <source>
        <strain evidence="1 2">cv. Zhongwan 6</strain>
    </source>
</reference>
<dbReference type="Gramene" id="Psat06G0285200-T1">
    <property type="protein sequence ID" value="KAI5396784.1"/>
    <property type="gene ID" value="KIW84_062852"/>
</dbReference>
<accession>A0A9D4W8J7</accession>
<evidence type="ECO:0000313" key="1">
    <source>
        <dbReference type="EMBL" id="KAI5396784.1"/>
    </source>
</evidence>
<evidence type="ECO:0000313" key="2">
    <source>
        <dbReference type="Proteomes" id="UP001058974"/>
    </source>
</evidence>
<dbReference type="Proteomes" id="UP001058974">
    <property type="component" value="Chromosome 6"/>
</dbReference>
<sequence>MFSKNTPLSTRRSITSISGFKEVKDMGMYLGVPLKVKEWISKPFWATACHKLWLLRNQKIHNQDFMLPTMLAKDIQIASDNYRRDMATQPLVMHQTKFRVHNRWVPAIEGWLTVNTDGAVNNKYIVGYGGII</sequence>
<proteinExistence type="predicted"/>
<dbReference type="AlphaFoldDB" id="A0A9D4W8J7"/>
<organism evidence="1 2">
    <name type="scientific">Pisum sativum</name>
    <name type="common">Garden pea</name>
    <name type="synonym">Lathyrus oleraceus</name>
    <dbReference type="NCBI Taxonomy" id="3888"/>
    <lineage>
        <taxon>Eukaryota</taxon>
        <taxon>Viridiplantae</taxon>
        <taxon>Streptophyta</taxon>
        <taxon>Embryophyta</taxon>
        <taxon>Tracheophyta</taxon>
        <taxon>Spermatophyta</taxon>
        <taxon>Magnoliopsida</taxon>
        <taxon>eudicotyledons</taxon>
        <taxon>Gunneridae</taxon>
        <taxon>Pentapetalae</taxon>
        <taxon>rosids</taxon>
        <taxon>fabids</taxon>
        <taxon>Fabales</taxon>
        <taxon>Fabaceae</taxon>
        <taxon>Papilionoideae</taxon>
        <taxon>50 kb inversion clade</taxon>
        <taxon>NPAAA clade</taxon>
        <taxon>Hologalegina</taxon>
        <taxon>IRL clade</taxon>
        <taxon>Fabeae</taxon>
        <taxon>Lathyrus</taxon>
    </lineage>
</organism>